<evidence type="ECO:0000313" key="2">
    <source>
        <dbReference type="EMBL" id="KKL18031.1"/>
    </source>
</evidence>
<sequence>KADFDAIYPELARAHDTLLAPSLLGPLTADLDQGAAVSGYMQADGIHPNADGVAVIVEALGPMVAELVALAQSGQSAPRGQEVQSGQSVQRGQTAQ</sequence>
<feature type="region of interest" description="Disordered" evidence="1">
    <location>
        <begin position="75"/>
        <end position="96"/>
    </location>
</feature>
<evidence type="ECO:0008006" key="3">
    <source>
        <dbReference type="Google" id="ProtNLM"/>
    </source>
</evidence>
<reference evidence="2" key="1">
    <citation type="journal article" date="2015" name="Nature">
        <title>Complex archaea that bridge the gap between prokaryotes and eukaryotes.</title>
        <authorList>
            <person name="Spang A."/>
            <person name="Saw J.H."/>
            <person name="Jorgensen S.L."/>
            <person name="Zaremba-Niedzwiedzka K."/>
            <person name="Martijn J."/>
            <person name="Lind A.E."/>
            <person name="van Eijk R."/>
            <person name="Schleper C."/>
            <person name="Guy L."/>
            <person name="Ettema T.J."/>
        </authorList>
    </citation>
    <scope>NUCLEOTIDE SEQUENCE</scope>
</reference>
<dbReference type="Gene3D" id="3.40.50.1110">
    <property type="entry name" value="SGNH hydrolase"/>
    <property type="match status" value="1"/>
</dbReference>
<accession>A0A0F9DK13</accession>
<protein>
    <recommendedName>
        <fullName evidence="3">SGNH hydrolase-type esterase domain-containing protein</fullName>
    </recommendedName>
</protein>
<name>A0A0F9DK13_9ZZZZ</name>
<dbReference type="SUPFAM" id="SSF52266">
    <property type="entry name" value="SGNH hydrolase"/>
    <property type="match status" value="1"/>
</dbReference>
<dbReference type="AlphaFoldDB" id="A0A0F9DK13"/>
<dbReference type="InterPro" id="IPR036514">
    <property type="entry name" value="SGNH_hydro_sf"/>
</dbReference>
<evidence type="ECO:0000256" key="1">
    <source>
        <dbReference type="SAM" id="MobiDB-lite"/>
    </source>
</evidence>
<proteinExistence type="predicted"/>
<gene>
    <name evidence="2" type="ORF">LCGC14_2479580</name>
</gene>
<feature type="non-terminal residue" evidence="2">
    <location>
        <position position="1"/>
    </location>
</feature>
<dbReference type="EMBL" id="LAZR01039026">
    <property type="protein sequence ID" value="KKL18031.1"/>
    <property type="molecule type" value="Genomic_DNA"/>
</dbReference>
<comment type="caution">
    <text evidence="2">The sequence shown here is derived from an EMBL/GenBank/DDBJ whole genome shotgun (WGS) entry which is preliminary data.</text>
</comment>
<organism evidence="2">
    <name type="scientific">marine sediment metagenome</name>
    <dbReference type="NCBI Taxonomy" id="412755"/>
    <lineage>
        <taxon>unclassified sequences</taxon>
        <taxon>metagenomes</taxon>
        <taxon>ecological metagenomes</taxon>
    </lineage>
</organism>